<dbReference type="Gene3D" id="3.40.50.150">
    <property type="entry name" value="Vaccinia Virus protein VP39"/>
    <property type="match status" value="1"/>
</dbReference>
<dbReference type="Pfam" id="PF13649">
    <property type="entry name" value="Methyltransf_25"/>
    <property type="match status" value="1"/>
</dbReference>
<evidence type="ECO:0000259" key="1">
    <source>
        <dbReference type="Pfam" id="PF13649"/>
    </source>
</evidence>
<reference evidence="2" key="1">
    <citation type="submission" date="2021-02" db="EMBL/GenBank/DDBJ databases">
        <authorList>
            <person name="Nowell W R."/>
        </authorList>
    </citation>
    <scope>NUCLEOTIDE SEQUENCE</scope>
</reference>
<dbReference type="InterPro" id="IPR029063">
    <property type="entry name" value="SAM-dependent_MTases_sf"/>
</dbReference>
<accession>A0A820KNP1</accession>
<organism evidence="2 3">
    <name type="scientific">Rotaria sordida</name>
    <dbReference type="NCBI Taxonomy" id="392033"/>
    <lineage>
        <taxon>Eukaryota</taxon>
        <taxon>Metazoa</taxon>
        <taxon>Spiralia</taxon>
        <taxon>Gnathifera</taxon>
        <taxon>Rotifera</taxon>
        <taxon>Eurotatoria</taxon>
        <taxon>Bdelloidea</taxon>
        <taxon>Philodinida</taxon>
        <taxon>Philodinidae</taxon>
        <taxon>Rotaria</taxon>
    </lineage>
</organism>
<comment type="caution">
    <text evidence="2">The sequence shown here is derived from an EMBL/GenBank/DDBJ whole genome shotgun (WGS) entry which is preliminary data.</text>
</comment>
<dbReference type="InterPro" id="IPR041698">
    <property type="entry name" value="Methyltransf_25"/>
</dbReference>
<feature type="domain" description="Methyltransferase" evidence="1">
    <location>
        <begin position="11"/>
        <end position="48"/>
    </location>
</feature>
<feature type="non-terminal residue" evidence="2">
    <location>
        <position position="60"/>
    </location>
</feature>
<sequence length="60" mass="6584">NSQPSGNWLLIGLGGGVLTMKLIRAFPKIHLTGVDIDSEMIRIAKKWFGLDDSLTKCVID</sequence>
<feature type="non-terminal residue" evidence="2">
    <location>
        <position position="1"/>
    </location>
</feature>
<dbReference type="AlphaFoldDB" id="A0A820KNP1"/>
<evidence type="ECO:0000313" key="3">
    <source>
        <dbReference type="Proteomes" id="UP000663823"/>
    </source>
</evidence>
<dbReference type="EMBL" id="CAJOAX010060021">
    <property type="protein sequence ID" value="CAF4339999.1"/>
    <property type="molecule type" value="Genomic_DNA"/>
</dbReference>
<name>A0A820KNP1_9BILA</name>
<evidence type="ECO:0000313" key="2">
    <source>
        <dbReference type="EMBL" id="CAF4339999.1"/>
    </source>
</evidence>
<dbReference type="Proteomes" id="UP000663823">
    <property type="component" value="Unassembled WGS sequence"/>
</dbReference>
<dbReference type="SUPFAM" id="SSF53335">
    <property type="entry name" value="S-adenosyl-L-methionine-dependent methyltransferases"/>
    <property type="match status" value="1"/>
</dbReference>
<proteinExistence type="predicted"/>
<protein>
    <recommendedName>
        <fullName evidence="1">Methyltransferase domain-containing protein</fullName>
    </recommendedName>
</protein>
<gene>
    <name evidence="2" type="ORF">OTI717_LOCUS43216</name>
</gene>